<accession>I3T2N6</accession>
<sequence length="116" mass="13594">MLVFEDDFDFLDDFTENVNENFWSDLEPYLANISNKPNETELQIETNCALQNQDDIQILDACELSPNQSSSENLILESDFGCFLDENTDRTLDNFWGQPYVTDMSFVRESEYIFMM</sequence>
<evidence type="ECO:0000313" key="1">
    <source>
        <dbReference type="EMBL" id="AFK46778.1"/>
    </source>
</evidence>
<organism evidence="1">
    <name type="scientific">Lotus japonicus</name>
    <name type="common">Lotus corniculatus var. japonicus</name>
    <dbReference type="NCBI Taxonomy" id="34305"/>
    <lineage>
        <taxon>Eukaryota</taxon>
        <taxon>Viridiplantae</taxon>
        <taxon>Streptophyta</taxon>
        <taxon>Embryophyta</taxon>
        <taxon>Tracheophyta</taxon>
        <taxon>Spermatophyta</taxon>
        <taxon>Magnoliopsida</taxon>
        <taxon>eudicotyledons</taxon>
        <taxon>Gunneridae</taxon>
        <taxon>Pentapetalae</taxon>
        <taxon>rosids</taxon>
        <taxon>fabids</taxon>
        <taxon>Fabales</taxon>
        <taxon>Fabaceae</taxon>
        <taxon>Papilionoideae</taxon>
        <taxon>50 kb inversion clade</taxon>
        <taxon>NPAAA clade</taxon>
        <taxon>Hologalegina</taxon>
        <taxon>robinioid clade</taxon>
        <taxon>Loteae</taxon>
        <taxon>Lotus</taxon>
    </lineage>
</organism>
<dbReference type="EMBL" id="BT146984">
    <property type="protein sequence ID" value="AFK46778.1"/>
    <property type="molecule type" value="mRNA"/>
</dbReference>
<name>I3T2N6_LOTJA</name>
<protein>
    <submittedName>
        <fullName evidence="1">Uncharacterized protein</fullName>
    </submittedName>
</protein>
<dbReference type="AlphaFoldDB" id="I3T2N6"/>
<reference evidence="1" key="1">
    <citation type="submission" date="2012-05" db="EMBL/GenBank/DDBJ databases">
        <authorList>
            <person name="Krishnakumar V."/>
            <person name="Cheung F."/>
            <person name="Xiao Y."/>
            <person name="Chan A."/>
            <person name="Moskal W.A."/>
            <person name="Town C.D."/>
        </authorList>
    </citation>
    <scope>NUCLEOTIDE SEQUENCE</scope>
</reference>
<proteinExistence type="evidence at transcript level"/>